<keyword evidence="4 6" id="KW-0573">Peptidoglycan synthesis</keyword>
<dbReference type="EMBL" id="LCDA01000004">
    <property type="protein sequence ID" value="KKS42952.1"/>
    <property type="molecule type" value="Genomic_DNA"/>
</dbReference>
<dbReference type="SUPFAM" id="SSF141523">
    <property type="entry name" value="L,D-transpeptidase catalytic domain-like"/>
    <property type="match status" value="1"/>
</dbReference>
<reference evidence="8 9" key="1">
    <citation type="journal article" date="2015" name="Nature">
        <title>rRNA introns, odd ribosomes, and small enigmatic genomes across a large radiation of phyla.</title>
        <authorList>
            <person name="Brown C.T."/>
            <person name="Hug L.A."/>
            <person name="Thomas B.C."/>
            <person name="Sharon I."/>
            <person name="Castelle C.J."/>
            <person name="Singh A."/>
            <person name="Wilkins M.J."/>
            <person name="Williams K.H."/>
            <person name="Banfield J.F."/>
        </authorList>
    </citation>
    <scope>NUCLEOTIDE SEQUENCE [LARGE SCALE GENOMIC DNA]</scope>
</reference>
<proteinExistence type="predicted"/>
<dbReference type="GO" id="GO:0016740">
    <property type="term" value="F:transferase activity"/>
    <property type="evidence" value="ECO:0007669"/>
    <property type="project" value="UniProtKB-KW"/>
</dbReference>
<name>A0A0G0Z2G0_9BACT</name>
<dbReference type="GO" id="GO:0008360">
    <property type="term" value="P:regulation of cell shape"/>
    <property type="evidence" value="ECO:0007669"/>
    <property type="project" value="UniProtKB-UniRule"/>
</dbReference>
<dbReference type="CDD" id="cd16913">
    <property type="entry name" value="YkuD_like"/>
    <property type="match status" value="1"/>
</dbReference>
<evidence type="ECO:0000256" key="4">
    <source>
        <dbReference type="ARBA" id="ARBA00022984"/>
    </source>
</evidence>
<sequence>MFKTWIICITVISISLFLGINLLPRNRFQPQEDFDFQETTAVFLNSPLLVPKDLAQIPVSQKVLGDSNVDKKIYVDLTNQTLYAYEGENLIYTFLVSTGKWGKTPTGVFNIWGKFRYTKMSGGSTALRTYYYLPNVPYVMFYSNDEVAASRGFSLHGTYWHDNFGHPMSHGCVNMKTSEAALIYEWSDPQIPQGNKSVRSTSDNPGTQIIVYGKAPPS</sequence>
<evidence type="ECO:0000256" key="6">
    <source>
        <dbReference type="PROSITE-ProRule" id="PRU01373"/>
    </source>
</evidence>
<dbReference type="InterPro" id="IPR005490">
    <property type="entry name" value="LD_TPept_cat_dom"/>
</dbReference>
<dbReference type="GO" id="GO:0018104">
    <property type="term" value="P:peptidoglycan-protein cross-linking"/>
    <property type="evidence" value="ECO:0007669"/>
    <property type="project" value="TreeGrafter"/>
</dbReference>
<dbReference type="Pfam" id="PF03734">
    <property type="entry name" value="YkuD"/>
    <property type="match status" value="1"/>
</dbReference>
<keyword evidence="3 6" id="KW-0133">Cell shape</keyword>
<gene>
    <name evidence="8" type="ORF">UV06_C0004G0087</name>
</gene>
<evidence type="ECO:0000256" key="3">
    <source>
        <dbReference type="ARBA" id="ARBA00022960"/>
    </source>
</evidence>
<evidence type="ECO:0000256" key="1">
    <source>
        <dbReference type="ARBA" id="ARBA00004752"/>
    </source>
</evidence>
<feature type="active site" description="Nucleophile" evidence="6">
    <location>
        <position position="172"/>
    </location>
</feature>
<dbReference type="Gene3D" id="2.40.440.10">
    <property type="entry name" value="L,D-transpeptidase catalytic domain-like"/>
    <property type="match status" value="1"/>
</dbReference>
<dbReference type="PANTHER" id="PTHR30582:SF2">
    <property type="entry name" value="L,D-TRANSPEPTIDASE YCIB-RELATED"/>
    <property type="match status" value="1"/>
</dbReference>
<dbReference type="InterPro" id="IPR038063">
    <property type="entry name" value="Transpep_catalytic_dom"/>
</dbReference>
<evidence type="ECO:0000256" key="2">
    <source>
        <dbReference type="ARBA" id="ARBA00022679"/>
    </source>
</evidence>
<comment type="caution">
    <text evidence="8">The sequence shown here is derived from an EMBL/GenBank/DDBJ whole genome shotgun (WGS) entry which is preliminary data.</text>
</comment>
<dbReference type="UniPathway" id="UPA00219"/>
<organism evidence="8 9">
    <name type="scientific">Candidatus Collierbacteria bacterium GW2011_GWA2_42_17</name>
    <dbReference type="NCBI Taxonomy" id="1618378"/>
    <lineage>
        <taxon>Bacteria</taxon>
        <taxon>Candidatus Collieribacteriota</taxon>
    </lineage>
</organism>
<dbReference type="InterPro" id="IPR050979">
    <property type="entry name" value="LD-transpeptidase"/>
</dbReference>
<comment type="pathway">
    <text evidence="1 6">Cell wall biogenesis; peptidoglycan biosynthesis.</text>
</comment>
<evidence type="ECO:0000313" key="8">
    <source>
        <dbReference type="EMBL" id="KKS42952.1"/>
    </source>
</evidence>
<keyword evidence="5 6" id="KW-0961">Cell wall biogenesis/degradation</keyword>
<dbReference type="AlphaFoldDB" id="A0A0G0Z2G0"/>
<dbReference type="GO" id="GO:0005576">
    <property type="term" value="C:extracellular region"/>
    <property type="evidence" value="ECO:0007669"/>
    <property type="project" value="TreeGrafter"/>
</dbReference>
<evidence type="ECO:0000256" key="5">
    <source>
        <dbReference type="ARBA" id="ARBA00023316"/>
    </source>
</evidence>
<accession>A0A0G0Z2G0</accession>
<dbReference type="GO" id="GO:0071555">
    <property type="term" value="P:cell wall organization"/>
    <property type="evidence" value="ECO:0007669"/>
    <property type="project" value="UniProtKB-UniRule"/>
</dbReference>
<evidence type="ECO:0000259" key="7">
    <source>
        <dbReference type="PROSITE" id="PS52029"/>
    </source>
</evidence>
<feature type="active site" description="Proton donor/acceptor" evidence="6">
    <location>
        <position position="156"/>
    </location>
</feature>
<protein>
    <submittedName>
        <fullName evidence="8">ErfK/YbiS/YcfS/YnhG family protein</fullName>
    </submittedName>
</protein>
<evidence type="ECO:0000313" key="9">
    <source>
        <dbReference type="Proteomes" id="UP000033854"/>
    </source>
</evidence>
<dbReference type="GO" id="GO:0071972">
    <property type="term" value="F:peptidoglycan L,D-transpeptidase activity"/>
    <property type="evidence" value="ECO:0007669"/>
    <property type="project" value="TreeGrafter"/>
</dbReference>
<feature type="domain" description="L,D-TPase catalytic" evidence="7">
    <location>
        <begin position="71"/>
        <end position="212"/>
    </location>
</feature>
<dbReference type="Proteomes" id="UP000033854">
    <property type="component" value="Unassembled WGS sequence"/>
</dbReference>
<keyword evidence="2" id="KW-0808">Transferase</keyword>
<dbReference type="PROSITE" id="PS52029">
    <property type="entry name" value="LD_TPASE"/>
    <property type="match status" value="1"/>
</dbReference>
<dbReference type="PANTHER" id="PTHR30582">
    <property type="entry name" value="L,D-TRANSPEPTIDASE"/>
    <property type="match status" value="1"/>
</dbReference>